<sequence length="697" mass="79355">MSQSDETQTLNRFDPLEYRVSNLSIFPVRVSGGTVSPPEKWQQWCNNVPSQKQYDEWLEGPFRLGICPSVGLAMGKVYGVSNRLVCLDIDHPGLVACLSYLYPSPSARFGSKGIGLFYRVDKDSVEMKKSQNFMVHGRGTPAVEYLSTGRFTFIPPSTHRKTGNQYEWRGRPLLNVLDQLPILTTKDLKIIQTIVSLDVDGATVENLIVGEATHYAALSLAGALVARGLEAERAIRAIELLFPKDYSGDTIRQIPEMVNSAFKKGFDKKSERPAESIDIGDEELDEVFAEWAYVTSINRMVHCIEKQILDKDRFDALMGNRVRRAMNLYVQWPQRMVKSKLTYLPGLPPTLPDAVNMWRPTELNPKAGSVEFWLDHIKSFYEESEVEHLLNWLAHSLQKPTIKPGHAILMGSKHEGIGKDLWLLPIRYSFGKHNVSEIGADSLSSSFNEWLAHKHMIIIQEIWTGSRRELSNQLKPLLSSPPDEIMVNEKNVSRYPIPNICATVMLTNHKDAVSMAAEDRRYFVMWSERPPMNADYYQDLFNWCSDPENQSHVFEYLLRRDIGRFNIKAPPPKTLAKADMVDATMTRQEALVVVIRDILADMNLKDVIAEGALYDHLREVAPDLAREIIKIPRSSPRYPLRLAIKALGYETLVQKALKKVDGRVRSFTVYALKDKLEEYEGSRPVDLFDMVQHPVEY</sequence>
<dbReference type="SMART" id="SM00943">
    <property type="entry name" value="Prim-Pol"/>
    <property type="match status" value="1"/>
</dbReference>
<feature type="domain" description="DNA primase/polymerase bifunctional N-terminal" evidence="1">
    <location>
        <begin position="15"/>
        <end position="184"/>
    </location>
</feature>
<evidence type="ECO:0000313" key="2">
    <source>
        <dbReference type="EMBL" id="CAB4156248.1"/>
    </source>
</evidence>
<dbReference type="Pfam" id="PF09250">
    <property type="entry name" value="Prim-Pol"/>
    <property type="match status" value="1"/>
</dbReference>
<dbReference type="Pfam" id="PF19263">
    <property type="entry name" value="DUF5906"/>
    <property type="match status" value="1"/>
</dbReference>
<name>A0A6J5NHA0_9CAUD</name>
<organism evidence="2">
    <name type="scientific">uncultured Caudovirales phage</name>
    <dbReference type="NCBI Taxonomy" id="2100421"/>
    <lineage>
        <taxon>Viruses</taxon>
        <taxon>Duplodnaviria</taxon>
        <taxon>Heunggongvirae</taxon>
        <taxon>Uroviricota</taxon>
        <taxon>Caudoviricetes</taxon>
        <taxon>Peduoviridae</taxon>
        <taxon>Maltschvirus</taxon>
        <taxon>Maltschvirus maltsch</taxon>
    </lineage>
</organism>
<reference evidence="2" key="1">
    <citation type="submission" date="2020-04" db="EMBL/GenBank/DDBJ databases">
        <authorList>
            <person name="Chiriac C."/>
            <person name="Salcher M."/>
            <person name="Ghai R."/>
            <person name="Kavagutti S V."/>
        </authorList>
    </citation>
    <scope>NUCLEOTIDE SEQUENCE</scope>
</reference>
<evidence type="ECO:0000259" key="1">
    <source>
        <dbReference type="SMART" id="SM00943"/>
    </source>
</evidence>
<proteinExistence type="predicted"/>
<gene>
    <name evidence="2" type="ORF">UFOVP661_41</name>
</gene>
<accession>A0A6J5NHA0</accession>
<protein>
    <submittedName>
        <fullName evidence="2">DNA primase/polymerase, bifunctional, N-terminal</fullName>
    </submittedName>
</protein>
<dbReference type="InterPro" id="IPR045455">
    <property type="entry name" value="NrS-1_pol-like_helicase"/>
</dbReference>
<dbReference type="InterPro" id="IPR015330">
    <property type="entry name" value="DNA_primase/pol_bifunc_N"/>
</dbReference>
<dbReference type="EMBL" id="LR796642">
    <property type="protein sequence ID" value="CAB4156248.1"/>
    <property type="molecule type" value="Genomic_DNA"/>
</dbReference>